<dbReference type="CDD" id="cd05400">
    <property type="entry name" value="NT_2-5OAS_ClassI-CCAase"/>
    <property type="match status" value="1"/>
</dbReference>
<dbReference type="Gene3D" id="3.30.460.10">
    <property type="entry name" value="Beta Polymerase, domain 2"/>
    <property type="match status" value="1"/>
</dbReference>
<dbReference type="InterPro" id="IPR043519">
    <property type="entry name" value="NT_sf"/>
</dbReference>
<protein>
    <submittedName>
        <fullName evidence="2">Nucleotidyltransferase</fullName>
    </submittedName>
</protein>
<organism evidence="2 3">
    <name type="scientific">Legionella sainthelensi</name>
    <dbReference type="NCBI Taxonomy" id="28087"/>
    <lineage>
        <taxon>Bacteria</taxon>
        <taxon>Pseudomonadati</taxon>
        <taxon>Pseudomonadota</taxon>
        <taxon>Gammaproteobacteria</taxon>
        <taxon>Legionellales</taxon>
        <taxon>Legionellaceae</taxon>
        <taxon>Legionella</taxon>
    </lineage>
</organism>
<dbReference type="Proteomes" id="UP000234343">
    <property type="component" value="Chromosome"/>
</dbReference>
<dbReference type="AlphaFoldDB" id="A0A2H5FGE4"/>
<name>A0A2H5FGE4_9GAMM</name>
<dbReference type="GO" id="GO:0051607">
    <property type="term" value="P:defense response to virus"/>
    <property type="evidence" value="ECO:0007669"/>
    <property type="project" value="UniProtKB-KW"/>
</dbReference>
<evidence type="ECO:0000313" key="2">
    <source>
        <dbReference type="EMBL" id="AUH70624.1"/>
    </source>
</evidence>
<accession>A0A2H5FGE4</accession>
<dbReference type="RefSeq" id="WP_101898436.1">
    <property type="nucleotide sequence ID" value="NZ_CP025491.2"/>
</dbReference>
<evidence type="ECO:0000256" key="1">
    <source>
        <dbReference type="ARBA" id="ARBA00023118"/>
    </source>
</evidence>
<keyword evidence="1" id="KW-0051">Antiviral defense</keyword>
<keyword evidence="3" id="KW-1185">Reference proteome</keyword>
<dbReference type="KEGG" id="lsh:CAB17_00090"/>
<proteinExistence type="predicted"/>
<keyword evidence="2" id="KW-0808">Transferase</keyword>
<dbReference type="GO" id="GO:0016779">
    <property type="term" value="F:nucleotidyltransferase activity"/>
    <property type="evidence" value="ECO:0007669"/>
    <property type="project" value="InterPro"/>
</dbReference>
<sequence length="287" mass="33802">MSYTVPYSFDIFYQNINLSGNHRESANRRKDHIVGLLKKSLEVLDAFSSGSIPRYTALKEHADLDIIVVLHYSKYIKDKKPSEVLQEVRDTLGVYKTNVRKNGQAVTLYYETWPNVDIVPCCRNVDDKGNVTSYSIPDMNTETWIKSRPKSHASNINLRSSHCGENFRKLITMIKHWNKTHGSYLQSYHIEALCLETFYVPMKDLSWEIFTFFDTASKLIDRYLWYEGDVVDNYLNYETRQEVKRRLESARDKASTAWWWTYGNKNNNEEAIKIWRQIFGDKFPRYG</sequence>
<dbReference type="Pfam" id="PF18144">
    <property type="entry name" value="SMODS"/>
    <property type="match status" value="1"/>
</dbReference>
<dbReference type="InterPro" id="IPR006116">
    <property type="entry name" value="NT_2-5OAS_ClassI-CCAase"/>
</dbReference>
<reference evidence="2 3" key="1">
    <citation type="submission" date="2017-12" db="EMBL/GenBank/DDBJ databases">
        <title>Legionella sainthelensi LA01-117, whole genome sequence of a clinical isolate from New Zealand.</title>
        <authorList>
            <person name="Cree S.L."/>
            <person name="Slow S."/>
            <person name="Kennedy M.A."/>
            <person name="Murdoch D.R."/>
            <person name="Biggs P.J."/>
            <person name="Anderson T."/>
        </authorList>
    </citation>
    <scope>NUCLEOTIDE SEQUENCE [LARGE SCALE GENOMIC DNA]</scope>
    <source>
        <strain evidence="2 3">LA01-117</strain>
    </source>
</reference>
<evidence type="ECO:0000313" key="3">
    <source>
        <dbReference type="Proteomes" id="UP000234343"/>
    </source>
</evidence>
<dbReference type="EMBL" id="CP025491">
    <property type="protein sequence ID" value="AUH70624.1"/>
    <property type="molecule type" value="Genomic_DNA"/>
</dbReference>
<gene>
    <name evidence="2" type="ORF">CAB17_00090</name>
</gene>
<dbReference type="SUPFAM" id="SSF81301">
    <property type="entry name" value="Nucleotidyltransferase"/>
    <property type="match status" value="1"/>
</dbReference>